<feature type="compositionally biased region" description="Polar residues" evidence="1">
    <location>
        <begin position="876"/>
        <end position="894"/>
    </location>
</feature>
<feature type="region of interest" description="Disordered" evidence="1">
    <location>
        <begin position="431"/>
        <end position="479"/>
    </location>
</feature>
<evidence type="ECO:0000313" key="3">
    <source>
        <dbReference type="Proteomes" id="UP000076532"/>
    </source>
</evidence>
<feature type="region of interest" description="Disordered" evidence="1">
    <location>
        <begin position="1055"/>
        <end position="1074"/>
    </location>
</feature>
<name>A0A167W470_9AGAM</name>
<feature type="compositionally biased region" description="Low complexity" evidence="1">
    <location>
        <begin position="354"/>
        <end position="366"/>
    </location>
</feature>
<evidence type="ECO:0000313" key="2">
    <source>
        <dbReference type="EMBL" id="KZP05677.1"/>
    </source>
</evidence>
<feature type="compositionally biased region" description="Pro residues" evidence="1">
    <location>
        <begin position="196"/>
        <end position="205"/>
    </location>
</feature>
<feature type="region of interest" description="Disordered" evidence="1">
    <location>
        <begin position="1082"/>
        <end position="1129"/>
    </location>
</feature>
<dbReference type="EMBL" id="KV417824">
    <property type="protein sequence ID" value="KZP05677.1"/>
    <property type="molecule type" value="Genomic_DNA"/>
</dbReference>
<feature type="compositionally biased region" description="Low complexity" evidence="1">
    <location>
        <begin position="8"/>
        <end position="29"/>
    </location>
</feature>
<proteinExistence type="predicted"/>
<organism evidence="2 3">
    <name type="scientific">Athelia psychrophila</name>
    <dbReference type="NCBI Taxonomy" id="1759441"/>
    <lineage>
        <taxon>Eukaryota</taxon>
        <taxon>Fungi</taxon>
        <taxon>Dikarya</taxon>
        <taxon>Basidiomycota</taxon>
        <taxon>Agaricomycotina</taxon>
        <taxon>Agaricomycetes</taxon>
        <taxon>Agaricomycetidae</taxon>
        <taxon>Atheliales</taxon>
        <taxon>Atheliaceae</taxon>
        <taxon>Athelia</taxon>
    </lineage>
</organism>
<feature type="compositionally biased region" description="Polar residues" evidence="1">
    <location>
        <begin position="69"/>
        <end position="80"/>
    </location>
</feature>
<feature type="compositionally biased region" description="Polar residues" evidence="1">
    <location>
        <begin position="962"/>
        <end position="972"/>
    </location>
</feature>
<dbReference type="OrthoDB" id="2675889at2759"/>
<feature type="compositionally biased region" description="Basic and acidic residues" evidence="1">
    <location>
        <begin position="909"/>
        <end position="939"/>
    </location>
</feature>
<reference evidence="2 3" key="1">
    <citation type="journal article" date="2016" name="Mol. Biol. Evol.">
        <title>Comparative Genomics of Early-Diverging Mushroom-Forming Fungi Provides Insights into the Origins of Lignocellulose Decay Capabilities.</title>
        <authorList>
            <person name="Nagy L.G."/>
            <person name="Riley R."/>
            <person name="Tritt A."/>
            <person name="Adam C."/>
            <person name="Daum C."/>
            <person name="Floudas D."/>
            <person name="Sun H."/>
            <person name="Yadav J.S."/>
            <person name="Pangilinan J."/>
            <person name="Larsson K.H."/>
            <person name="Matsuura K."/>
            <person name="Barry K."/>
            <person name="Labutti K."/>
            <person name="Kuo R."/>
            <person name="Ohm R.A."/>
            <person name="Bhattacharya S.S."/>
            <person name="Shirouzu T."/>
            <person name="Yoshinaga Y."/>
            <person name="Martin F.M."/>
            <person name="Grigoriev I.V."/>
            <person name="Hibbett D.S."/>
        </authorList>
    </citation>
    <scope>NUCLEOTIDE SEQUENCE [LARGE SCALE GENOMIC DNA]</scope>
    <source>
        <strain evidence="2 3">CBS 109695</strain>
    </source>
</reference>
<dbReference type="Proteomes" id="UP000076532">
    <property type="component" value="Unassembled WGS sequence"/>
</dbReference>
<feature type="region of interest" description="Disordered" evidence="1">
    <location>
        <begin position="1"/>
        <end position="281"/>
    </location>
</feature>
<accession>A0A167W470</accession>
<feature type="compositionally biased region" description="Pro residues" evidence="1">
    <location>
        <begin position="439"/>
        <end position="449"/>
    </location>
</feature>
<feature type="compositionally biased region" description="Basic and acidic residues" evidence="1">
    <location>
        <begin position="51"/>
        <end position="68"/>
    </location>
</feature>
<feature type="compositionally biased region" description="Low complexity" evidence="1">
    <location>
        <begin position="211"/>
        <end position="227"/>
    </location>
</feature>
<feature type="compositionally biased region" description="Basic and acidic residues" evidence="1">
    <location>
        <begin position="1108"/>
        <end position="1118"/>
    </location>
</feature>
<evidence type="ECO:0000256" key="1">
    <source>
        <dbReference type="SAM" id="MobiDB-lite"/>
    </source>
</evidence>
<feature type="region of interest" description="Disordered" evidence="1">
    <location>
        <begin position="346"/>
        <end position="389"/>
    </location>
</feature>
<protein>
    <submittedName>
        <fullName evidence="2">Uncharacterized protein</fullName>
    </submittedName>
</protein>
<feature type="compositionally biased region" description="Basic and acidic residues" evidence="1">
    <location>
        <begin position="119"/>
        <end position="137"/>
    </location>
</feature>
<feature type="compositionally biased region" description="Pro residues" evidence="1">
    <location>
        <begin position="141"/>
        <end position="160"/>
    </location>
</feature>
<keyword evidence="3" id="KW-1185">Reference proteome</keyword>
<feature type="region of interest" description="Disordered" evidence="1">
    <location>
        <begin position="876"/>
        <end position="1045"/>
    </location>
</feature>
<feature type="region of interest" description="Disordered" evidence="1">
    <location>
        <begin position="1222"/>
        <end position="1283"/>
    </location>
</feature>
<sequence>MTQSGDIPITSSTASSTESYPSSPATEEAWNSYVHHGLPLHPSDAPSLPETLKRRSRDEVDPKNETATKLRTKVQLTERATPSMHDSAKIRRTQSTSQAVHAPISSISTHSDDDSPFITEKHKVQQDHGPRDRDRASRTPAPAPAPAPPPPPPPPAPSPAPQVHSHQQHQQQPTLLHHKSQEQTGPRDGVRSPALLPVPPPPPPMYHRQHLQPLPHQQQQQQQQQQQSQWAPPLPPRPPVHEGASIGLLQSEVYPPPYRPSSTQQLLPTHQQHHQQHSYQQMAPMESQYPLYGQYYNPYVPLPHPAPQDPSQVYPLFHPHAQQQQQQQQQGMHRSPTLSPVMQHAQWMPPAQPGPAAASGPHPASGVYVPPPQQPAGEHAPARPSKGAALASASLLAAGRTDDAPAAPSVPEPSFAVPSVADDTMAVSSAAAPSVAITPPTPAAPPPATEPTKTSALNDISGDRDDNTSDDVEDTPRKHRLYKTHEAMVDSQFEIINDIISKLAADTMLDESFLCKKYYKRSDPKSALGENNAWNDFRAAFACTEFQDEELERADLTEQYQEAQDAPDKRTMLKQSMKVERDCYESFKDHYQADDMYRDILDTYRELKQLDRMEKGEKLAAREKGFSSFFERTSKRLLAAATRHRYDWVLAGTGSMALQDGGLSFLMTSPRLNGFFETICRCDLDTFKGHLFALSCAGKTGQIIDNRWPNGGLKPVGEDVIMFDDTNASEISTSETSLHRSGSESAATAVSASTLVNQLREVLKAAFGEHPKIYHRIGSWPSRVPTPPQTSSSVRGLAILSPTHQQLLYDAVRACAGTKTPFFEKVNERTWKECYANNEQPVISTTVGADGNCTLIYLNTMFKPSAGRSYIAAASPSNVAGSSSNGVALNNSQPSEHDSSSLSPPPQTPRREKEEKKKVVEKNRVKDKGKQRQKSIKEEDVLDISSDEPAPKKKKKKVVVETTPTYVTSGSDDASDDDYEAPPNGTDLKRKAKTSPAVKSPIPRNVRTRGLAPSSKSTTTVPPLPRPIPRPAFNLARSQGLTSPAPAPALLARTRADMSPAESPSPSPSKPSLSRTLILELSKHSRPNPGRGTARITSPAVISGDATPRAREASREARPPTPVASGRDQMPAAPIAPIPVAAAPVIPAPVTRGPTASPANAGAEAPMMTHAAHTQGQYQHGYDYAGPHNTMMHHAPPPQGYWGQPAYYHLYPHGPQGYARPGYDGSAYPGPGYHPAPPTQHLAQHPAPSNVPYDLPSALPGQDYHPTHRNLPFQPPSGLSNARETSPYVVMDVNLQNHRGGAQ</sequence>
<feature type="compositionally biased region" description="Low complexity" evidence="1">
    <location>
        <begin position="161"/>
        <end position="175"/>
    </location>
</feature>
<gene>
    <name evidence="2" type="ORF">FIBSPDRAFT_967069</name>
</gene>